<evidence type="ECO:0000313" key="2">
    <source>
        <dbReference type="EMBL" id="KAK2180710.1"/>
    </source>
</evidence>
<organism evidence="2 3">
    <name type="scientific">Ridgeia piscesae</name>
    <name type="common">Tubeworm</name>
    <dbReference type="NCBI Taxonomy" id="27915"/>
    <lineage>
        <taxon>Eukaryota</taxon>
        <taxon>Metazoa</taxon>
        <taxon>Spiralia</taxon>
        <taxon>Lophotrochozoa</taxon>
        <taxon>Annelida</taxon>
        <taxon>Polychaeta</taxon>
        <taxon>Sedentaria</taxon>
        <taxon>Canalipalpata</taxon>
        <taxon>Sabellida</taxon>
        <taxon>Siboglinidae</taxon>
        <taxon>Ridgeia</taxon>
    </lineage>
</organism>
<evidence type="ECO:0000313" key="3">
    <source>
        <dbReference type="Proteomes" id="UP001209878"/>
    </source>
</evidence>
<reference evidence="2" key="1">
    <citation type="journal article" date="2023" name="Mol. Biol. Evol.">
        <title>Third-Generation Sequencing Reveals the Adaptive Role of the Epigenome in Three Deep-Sea Polychaetes.</title>
        <authorList>
            <person name="Perez M."/>
            <person name="Aroh O."/>
            <person name="Sun Y."/>
            <person name="Lan Y."/>
            <person name="Juniper S.K."/>
            <person name="Young C.R."/>
            <person name="Angers B."/>
            <person name="Qian P.Y."/>
        </authorList>
    </citation>
    <scope>NUCLEOTIDE SEQUENCE</scope>
    <source>
        <strain evidence="2">R07B-5</strain>
    </source>
</reference>
<gene>
    <name evidence="2" type="ORF">NP493_430g02018</name>
</gene>
<dbReference type="PANTHER" id="PTHR16524">
    <property type="entry name" value="CELL DEATH REGULATOR AVEN"/>
    <property type="match status" value="1"/>
</dbReference>
<feature type="compositionally biased region" description="Basic residues" evidence="1">
    <location>
        <begin position="7"/>
        <end position="19"/>
    </location>
</feature>
<feature type="region of interest" description="Disordered" evidence="1">
    <location>
        <begin position="1"/>
        <end position="82"/>
    </location>
</feature>
<dbReference type="EMBL" id="JAODUO010000430">
    <property type="protein sequence ID" value="KAK2180710.1"/>
    <property type="molecule type" value="Genomic_DNA"/>
</dbReference>
<dbReference type="PANTHER" id="PTHR16524:SF2">
    <property type="entry name" value="CELL DEATH REGULATOR AVEN"/>
    <property type="match status" value="1"/>
</dbReference>
<comment type="caution">
    <text evidence="2">The sequence shown here is derived from an EMBL/GenBank/DDBJ whole genome shotgun (WGS) entry which is preliminary data.</text>
</comment>
<feature type="compositionally biased region" description="Polar residues" evidence="1">
    <location>
        <begin position="30"/>
        <end position="42"/>
    </location>
</feature>
<dbReference type="GO" id="GO:0010972">
    <property type="term" value="P:negative regulation of G2/M transition of mitotic cell cycle"/>
    <property type="evidence" value="ECO:0007669"/>
    <property type="project" value="TreeGrafter"/>
</dbReference>
<dbReference type="InterPro" id="IPR026187">
    <property type="entry name" value="Aven"/>
</dbReference>
<accession>A0AAD9L0H7</accession>
<feature type="compositionally biased region" description="Polar residues" evidence="1">
    <location>
        <begin position="53"/>
        <end position="62"/>
    </location>
</feature>
<dbReference type="AlphaFoldDB" id="A0AAD9L0H7"/>
<protein>
    <submittedName>
        <fullName evidence="2">Uncharacterized protein</fullName>
    </submittedName>
</protein>
<proteinExistence type="predicted"/>
<keyword evidence="3" id="KW-1185">Reference proteome</keyword>
<sequence>MRPDEHKKKRSAQYKKKHGDKIDKPKPAKQTDTQKTAAQNDAQKYATVESARTDSPSQSASPTGREWESEQFDDWDQQKSYQRRQVVSNWERYEGTTTLAGEDAPVLRGADFKAIVEAGGDAFSQFRFRDEQLWEAEEESEAGGDDTPSCLAINCDQLAAALLCLPLHERLGVDKAAFLVIHP</sequence>
<name>A0AAD9L0H7_RIDPI</name>
<evidence type="ECO:0000256" key="1">
    <source>
        <dbReference type="SAM" id="MobiDB-lite"/>
    </source>
</evidence>
<dbReference type="Proteomes" id="UP001209878">
    <property type="component" value="Unassembled WGS sequence"/>
</dbReference>